<evidence type="ECO:0000313" key="3">
    <source>
        <dbReference type="Proteomes" id="UP000276301"/>
    </source>
</evidence>
<sequence length="233" mass="26064">MEFAEGLTELMDAAVRGEAGPELLSRCCGPGLRARRVKRGERILHAGFPIRSVRIMLSGRCHVLTISRDGRSFIAYVNEGFQIYGLTELLCGGEAFSASITAEEDCLFAEADARRFCALLENGGGFSGVVLRYLASLVERAMQTSVRRRFAGGYEAVLLYLHERVRQETPPVSVRINRRVLSELLGLNLRTLYRYFDRLEAEGYAVREHGRLALDGRALGKLEAAAREIYERM</sequence>
<gene>
    <name evidence="2" type="ORF">D4A47_07375</name>
</gene>
<reference evidence="2 3" key="1">
    <citation type="submission" date="2018-10" db="EMBL/GenBank/DDBJ databases">
        <title>Anaerotruncus faecis sp. nov., isolated from human feces.</title>
        <authorList>
            <person name="Wang Y.-J."/>
        </authorList>
    </citation>
    <scope>NUCLEOTIDE SEQUENCE [LARGE SCALE GENOMIC DNA]</scope>
    <source>
        <strain evidence="2 3">22A2-44</strain>
    </source>
</reference>
<dbReference type="InterPro" id="IPR014710">
    <property type="entry name" value="RmlC-like_jellyroll"/>
</dbReference>
<keyword evidence="3" id="KW-1185">Reference proteome</keyword>
<dbReference type="Pfam" id="PF00027">
    <property type="entry name" value="cNMP_binding"/>
    <property type="match status" value="1"/>
</dbReference>
<evidence type="ECO:0000313" key="2">
    <source>
        <dbReference type="EMBL" id="RLL11432.1"/>
    </source>
</evidence>
<dbReference type="RefSeq" id="WP_121586797.1">
    <property type="nucleotide sequence ID" value="NZ_RCHT01000009.1"/>
</dbReference>
<dbReference type="AlphaFoldDB" id="A0A498CM25"/>
<dbReference type="Proteomes" id="UP000276301">
    <property type="component" value="Unassembled WGS sequence"/>
</dbReference>
<feature type="domain" description="Cyclic nucleotide-binding" evidence="1">
    <location>
        <begin position="32"/>
        <end position="120"/>
    </location>
</feature>
<organism evidence="2 3">
    <name type="scientific">Anaerotruncus massiliensis</name>
    <name type="common">ex Liu et al. 2021</name>
    <dbReference type="NCBI Taxonomy" id="2321404"/>
    <lineage>
        <taxon>Bacteria</taxon>
        <taxon>Bacillati</taxon>
        <taxon>Bacillota</taxon>
        <taxon>Clostridia</taxon>
        <taxon>Eubacteriales</taxon>
        <taxon>Oscillospiraceae</taxon>
        <taxon>Anaerotruncus</taxon>
    </lineage>
</organism>
<dbReference type="InterPro" id="IPR036390">
    <property type="entry name" value="WH_DNA-bd_sf"/>
</dbReference>
<dbReference type="InterPro" id="IPR018490">
    <property type="entry name" value="cNMP-bd_dom_sf"/>
</dbReference>
<dbReference type="SUPFAM" id="SSF46785">
    <property type="entry name" value="Winged helix' DNA-binding domain"/>
    <property type="match status" value="1"/>
</dbReference>
<comment type="caution">
    <text evidence="2">The sequence shown here is derived from an EMBL/GenBank/DDBJ whole genome shotgun (WGS) entry which is preliminary data.</text>
</comment>
<accession>A0A498CM25</accession>
<dbReference type="EMBL" id="RCHT01000009">
    <property type="protein sequence ID" value="RLL11432.1"/>
    <property type="molecule type" value="Genomic_DNA"/>
</dbReference>
<dbReference type="InterPro" id="IPR036388">
    <property type="entry name" value="WH-like_DNA-bd_sf"/>
</dbReference>
<dbReference type="PROSITE" id="PS50042">
    <property type="entry name" value="CNMP_BINDING_3"/>
    <property type="match status" value="1"/>
</dbReference>
<name>A0A498CM25_9FIRM</name>
<dbReference type="InterPro" id="IPR000595">
    <property type="entry name" value="cNMP-bd_dom"/>
</dbReference>
<protein>
    <submittedName>
        <fullName evidence="2">Crp/Fnr family transcriptional regulator</fullName>
    </submittedName>
</protein>
<dbReference type="Gene3D" id="1.10.10.10">
    <property type="entry name" value="Winged helix-like DNA-binding domain superfamily/Winged helix DNA-binding domain"/>
    <property type="match status" value="1"/>
</dbReference>
<evidence type="ECO:0000259" key="1">
    <source>
        <dbReference type="PROSITE" id="PS50042"/>
    </source>
</evidence>
<dbReference type="SUPFAM" id="SSF51206">
    <property type="entry name" value="cAMP-binding domain-like"/>
    <property type="match status" value="1"/>
</dbReference>
<dbReference type="CDD" id="cd00038">
    <property type="entry name" value="CAP_ED"/>
    <property type="match status" value="1"/>
</dbReference>
<proteinExistence type="predicted"/>
<dbReference type="Gene3D" id="2.60.120.10">
    <property type="entry name" value="Jelly Rolls"/>
    <property type="match status" value="1"/>
</dbReference>